<dbReference type="EMBL" id="JAKWJU010000002">
    <property type="protein sequence ID" value="MCH6163324.1"/>
    <property type="molecule type" value="Genomic_DNA"/>
</dbReference>
<dbReference type="Proteomes" id="UP001166784">
    <property type="component" value="Unassembled WGS sequence"/>
</dbReference>
<gene>
    <name evidence="1" type="ORF">MMA15_23905</name>
</gene>
<reference evidence="1" key="2">
    <citation type="journal article" date="2023" name="Int. J. Syst. Evol. Microbiol.">
        <title>Streptomyces marispadix sp. nov., isolated from marine beach sediment of the Northern Coast of Portugal.</title>
        <authorList>
            <person name="dos Santos J.D.N."/>
            <person name="Vitorino I.R."/>
            <person name="Kallscheuer N."/>
            <person name="Srivastava A."/>
            <person name="Krautwurst S."/>
            <person name="Marz M."/>
            <person name="Jogler C."/>
            <person name="Lobo Da Cunha A."/>
            <person name="Catita J."/>
            <person name="Goncalves H."/>
            <person name="Gonzalez I."/>
            <person name="Reyes F."/>
            <person name="Lage O.M."/>
        </authorList>
    </citation>
    <scope>NUCLEOTIDE SEQUENCE</scope>
    <source>
        <strain evidence="1">M600PL45_2</strain>
    </source>
</reference>
<keyword evidence="2" id="KW-1185">Reference proteome</keyword>
<dbReference type="Gene3D" id="3.30.470.20">
    <property type="entry name" value="ATP-grasp fold, B domain"/>
    <property type="match status" value="1"/>
</dbReference>
<accession>A0ABS9T460</accession>
<protein>
    <recommendedName>
        <fullName evidence="3">ATP-grasp ribosomal peptide maturase</fullName>
    </recommendedName>
</protein>
<dbReference type="RefSeq" id="WP_241062207.1">
    <property type="nucleotide sequence ID" value="NZ_JAKWJU010000002.1"/>
</dbReference>
<evidence type="ECO:0000313" key="2">
    <source>
        <dbReference type="Proteomes" id="UP001166784"/>
    </source>
</evidence>
<comment type="caution">
    <text evidence="1">The sequence shown here is derived from an EMBL/GenBank/DDBJ whole genome shotgun (WGS) entry which is preliminary data.</text>
</comment>
<evidence type="ECO:0000313" key="1">
    <source>
        <dbReference type="EMBL" id="MCH6163324.1"/>
    </source>
</evidence>
<evidence type="ECO:0008006" key="3">
    <source>
        <dbReference type="Google" id="ProtNLM"/>
    </source>
</evidence>
<proteinExistence type="predicted"/>
<reference evidence="1" key="1">
    <citation type="submission" date="2022-03" db="EMBL/GenBank/DDBJ databases">
        <authorList>
            <person name="Santos J.D.N."/>
            <person name="Kallscheuer N."/>
            <person name="Jogler C."/>
            <person name="Lage O.M."/>
        </authorList>
    </citation>
    <scope>NUCLEOTIDE SEQUENCE</scope>
    <source>
        <strain evidence="1">M600PL45_2</strain>
    </source>
</reference>
<organism evidence="1 2">
    <name type="scientific">Streptomyces marispadix</name>
    <dbReference type="NCBI Taxonomy" id="2922868"/>
    <lineage>
        <taxon>Bacteria</taxon>
        <taxon>Bacillati</taxon>
        <taxon>Actinomycetota</taxon>
        <taxon>Actinomycetes</taxon>
        <taxon>Kitasatosporales</taxon>
        <taxon>Streptomycetaceae</taxon>
        <taxon>Streptomyces</taxon>
    </lineage>
</organism>
<name>A0ABS9T460_9ACTN</name>
<dbReference type="SUPFAM" id="SSF56059">
    <property type="entry name" value="Glutathione synthetase ATP-binding domain-like"/>
    <property type="match status" value="1"/>
</dbReference>
<sequence>MHLFQQYVDKVADIRLTVVGDRMFAVRIDGSPGVDWRRHYDDLTYTLISTPPEVAMAVRDYLDVFGLAFGAFDFGLDATGVWHWYECNPNGQFAWFPDAITGRITATIADHLQHPDRERP</sequence>